<protein>
    <submittedName>
        <fullName evidence="1">Uncharacterized protein</fullName>
    </submittedName>
</protein>
<gene>
    <name evidence="1" type="ORF">K8W01_13690</name>
</gene>
<comment type="caution">
    <text evidence="1">The sequence shown here is derived from an EMBL/GenBank/DDBJ whole genome shotgun (WGS) entry which is preliminary data.</text>
</comment>
<name>A0A921E4E3_9HYPH</name>
<reference evidence="1" key="2">
    <citation type="submission" date="2021-09" db="EMBL/GenBank/DDBJ databases">
        <authorList>
            <person name="Gilroy R."/>
        </authorList>
    </citation>
    <scope>NUCLEOTIDE SEQUENCE</scope>
    <source>
        <strain evidence="1">316</strain>
    </source>
</reference>
<evidence type="ECO:0000313" key="2">
    <source>
        <dbReference type="Proteomes" id="UP000742631"/>
    </source>
</evidence>
<accession>A0A921E4E3</accession>
<dbReference type="EMBL" id="DYYG01000037">
    <property type="protein sequence ID" value="HJE24706.1"/>
    <property type="molecule type" value="Genomic_DNA"/>
</dbReference>
<proteinExistence type="predicted"/>
<dbReference type="AlphaFoldDB" id="A0A921E4E3"/>
<reference evidence="1" key="1">
    <citation type="journal article" date="2021" name="PeerJ">
        <title>Extensive microbial diversity within the chicken gut microbiome revealed by metagenomics and culture.</title>
        <authorList>
            <person name="Gilroy R."/>
            <person name="Ravi A."/>
            <person name="Getino M."/>
            <person name="Pursley I."/>
            <person name="Horton D.L."/>
            <person name="Alikhan N.F."/>
            <person name="Baker D."/>
            <person name="Gharbi K."/>
            <person name="Hall N."/>
            <person name="Watson M."/>
            <person name="Adriaenssens E.M."/>
            <person name="Foster-Nyarko E."/>
            <person name="Jarju S."/>
            <person name="Secka A."/>
            <person name="Antonio M."/>
            <person name="Oren A."/>
            <person name="Chaudhuri R.R."/>
            <person name="La Ragione R."/>
            <person name="Hildebrand F."/>
            <person name="Pallen M.J."/>
        </authorList>
    </citation>
    <scope>NUCLEOTIDE SEQUENCE</scope>
    <source>
        <strain evidence="1">316</strain>
    </source>
</reference>
<sequence>MTQLLERRVTDPHPRSIDDRIRDMLLFLLGMQNEVSLDNIEDAVEDLFIEYDLSERTRLTEAASRMLRQMGAH</sequence>
<dbReference type="Proteomes" id="UP000742631">
    <property type="component" value="Unassembled WGS sequence"/>
</dbReference>
<organism evidence="1 2">
    <name type="scientific">Methylorubrum populi</name>
    <dbReference type="NCBI Taxonomy" id="223967"/>
    <lineage>
        <taxon>Bacteria</taxon>
        <taxon>Pseudomonadati</taxon>
        <taxon>Pseudomonadota</taxon>
        <taxon>Alphaproteobacteria</taxon>
        <taxon>Hyphomicrobiales</taxon>
        <taxon>Methylobacteriaceae</taxon>
        <taxon>Methylorubrum</taxon>
    </lineage>
</organism>
<evidence type="ECO:0000313" key="1">
    <source>
        <dbReference type="EMBL" id="HJE24706.1"/>
    </source>
</evidence>